<accession>A0A8J8MIN5</accession>
<protein>
    <submittedName>
        <fullName evidence="6">ABC transporter ATP-binding protein</fullName>
    </submittedName>
</protein>
<dbReference type="KEGG" id="vpy:HZI73_08600"/>
<dbReference type="GO" id="GO:0016887">
    <property type="term" value="F:ATP hydrolysis activity"/>
    <property type="evidence" value="ECO:0007669"/>
    <property type="project" value="InterPro"/>
</dbReference>
<keyword evidence="4 6" id="KW-0067">ATP-binding</keyword>
<evidence type="ECO:0000313" key="7">
    <source>
        <dbReference type="Proteomes" id="UP000683246"/>
    </source>
</evidence>
<dbReference type="SMART" id="SM00382">
    <property type="entry name" value="AAA"/>
    <property type="match status" value="1"/>
</dbReference>
<sequence>MQNILHIRNLTKKYKDKIAVHKLNLAVEKGEIFGLLGPNGAGKSTTIECVLGTKAKNEGQVELLGQKLGNYNKELFQQIGVQFQASHYPDRIKVKEMCELMASLYVHTVDWRVLIQEFSLESKLNQLVSSLSGGERQKLSVVLALINSPKIVFLDELTTGLDPQARREVWYYLRLLQEKGVTIFLTSHYMDEVEALCNRVLIIHNGAQVISGTPDEIIQKSDAKNLEEAYLHYIGAVGGKR</sequence>
<dbReference type="CDD" id="cd03230">
    <property type="entry name" value="ABC_DR_subfamily_A"/>
    <property type="match status" value="1"/>
</dbReference>
<dbReference type="PROSITE" id="PS50893">
    <property type="entry name" value="ABC_TRANSPORTER_2"/>
    <property type="match status" value="1"/>
</dbReference>
<dbReference type="EMBL" id="CP058649">
    <property type="protein sequence ID" value="QUI22355.1"/>
    <property type="molecule type" value="Genomic_DNA"/>
</dbReference>
<comment type="similarity">
    <text evidence="1">Belongs to the ABC transporter superfamily.</text>
</comment>
<organism evidence="6 7">
    <name type="scientific">Vallitalea pronyensis</name>
    <dbReference type="NCBI Taxonomy" id="1348613"/>
    <lineage>
        <taxon>Bacteria</taxon>
        <taxon>Bacillati</taxon>
        <taxon>Bacillota</taxon>
        <taxon>Clostridia</taxon>
        <taxon>Lachnospirales</taxon>
        <taxon>Vallitaleaceae</taxon>
        <taxon>Vallitalea</taxon>
    </lineage>
</organism>
<evidence type="ECO:0000259" key="5">
    <source>
        <dbReference type="PROSITE" id="PS50893"/>
    </source>
</evidence>
<dbReference type="RefSeq" id="WP_212697839.1">
    <property type="nucleotide sequence ID" value="NZ_CP058649.1"/>
</dbReference>
<evidence type="ECO:0000256" key="4">
    <source>
        <dbReference type="ARBA" id="ARBA00022840"/>
    </source>
</evidence>
<evidence type="ECO:0000256" key="1">
    <source>
        <dbReference type="ARBA" id="ARBA00005417"/>
    </source>
</evidence>
<dbReference type="InterPro" id="IPR003439">
    <property type="entry name" value="ABC_transporter-like_ATP-bd"/>
</dbReference>
<proteinExistence type="inferred from homology"/>
<keyword evidence="2" id="KW-0813">Transport</keyword>
<reference evidence="6" key="1">
    <citation type="submission" date="2020-07" db="EMBL/GenBank/DDBJ databases">
        <title>Vallitalea pronyensis genome.</title>
        <authorList>
            <person name="Postec A."/>
        </authorList>
    </citation>
    <scope>NUCLEOTIDE SEQUENCE</scope>
    <source>
        <strain evidence="6">FatNI3</strain>
    </source>
</reference>
<dbReference type="InterPro" id="IPR017871">
    <property type="entry name" value="ABC_transporter-like_CS"/>
</dbReference>
<dbReference type="Proteomes" id="UP000683246">
    <property type="component" value="Chromosome"/>
</dbReference>
<keyword evidence="7" id="KW-1185">Reference proteome</keyword>
<dbReference type="InterPro" id="IPR027417">
    <property type="entry name" value="P-loop_NTPase"/>
</dbReference>
<dbReference type="Gene3D" id="3.40.50.300">
    <property type="entry name" value="P-loop containing nucleotide triphosphate hydrolases"/>
    <property type="match status" value="1"/>
</dbReference>
<gene>
    <name evidence="6" type="ORF">HZI73_08600</name>
</gene>
<dbReference type="GO" id="GO:0005524">
    <property type="term" value="F:ATP binding"/>
    <property type="evidence" value="ECO:0007669"/>
    <property type="project" value="UniProtKB-KW"/>
</dbReference>
<evidence type="ECO:0000256" key="3">
    <source>
        <dbReference type="ARBA" id="ARBA00022741"/>
    </source>
</evidence>
<dbReference type="PANTHER" id="PTHR42711">
    <property type="entry name" value="ABC TRANSPORTER ATP-BINDING PROTEIN"/>
    <property type="match status" value="1"/>
</dbReference>
<dbReference type="PROSITE" id="PS00211">
    <property type="entry name" value="ABC_TRANSPORTER_1"/>
    <property type="match status" value="1"/>
</dbReference>
<dbReference type="AlphaFoldDB" id="A0A8J8MIN5"/>
<dbReference type="Pfam" id="PF00005">
    <property type="entry name" value="ABC_tran"/>
    <property type="match status" value="1"/>
</dbReference>
<evidence type="ECO:0000313" key="6">
    <source>
        <dbReference type="EMBL" id="QUI22355.1"/>
    </source>
</evidence>
<dbReference type="InterPro" id="IPR050763">
    <property type="entry name" value="ABC_transporter_ATP-binding"/>
</dbReference>
<feature type="domain" description="ABC transporter" evidence="5">
    <location>
        <begin position="5"/>
        <end position="230"/>
    </location>
</feature>
<dbReference type="InterPro" id="IPR003593">
    <property type="entry name" value="AAA+_ATPase"/>
</dbReference>
<dbReference type="PANTHER" id="PTHR42711:SF5">
    <property type="entry name" value="ABC TRANSPORTER ATP-BINDING PROTEIN NATA"/>
    <property type="match status" value="1"/>
</dbReference>
<evidence type="ECO:0000256" key="2">
    <source>
        <dbReference type="ARBA" id="ARBA00022448"/>
    </source>
</evidence>
<name>A0A8J8MIN5_9FIRM</name>
<keyword evidence="3" id="KW-0547">Nucleotide-binding</keyword>
<dbReference type="SUPFAM" id="SSF52540">
    <property type="entry name" value="P-loop containing nucleoside triphosphate hydrolases"/>
    <property type="match status" value="1"/>
</dbReference>